<sequence>MVRRTQKTLSRNQFLFQLCEELTKPWMQHRFARPTLHRSLRATIEEYLTIAVQQQCHEMQPDGERTVCYKCPAKNRRMMTTFCGLCKKGFCREHRAVVCTNCK</sequence>
<keyword evidence="2" id="KW-1185">Reference proteome</keyword>
<comment type="caution">
    <text evidence="1">The sequence shown here is derived from an EMBL/GenBank/DDBJ whole genome shotgun (WGS) entry which is preliminary data.</text>
</comment>
<organism evidence="1 2">
    <name type="scientific">Periplaneta americana</name>
    <name type="common">American cockroach</name>
    <name type="synonym">Blatta americana</name>
    <dbReference type="NCBI Taxonomy" id="6978"/>
    <lineage>
        <taxon>Eukaryota</taxon>
        <taxon>Metazoa</taxon>
        <taxon>Ecdysozoa</taxon>
        <taxon>Arthropoda</taxon>
        <taxon>Hexapoda</taxon>
        <taxon>Insecta</taxon>
        <taxon>Pterygota</taxon>
        <taxon>Neoptera</taxon>
        <taxon>Polyneoptera</taxon>
        <taxon>Dictyoptera</taxon>
        <taxon>Blattodea</taxon>
        <taxon>Blattoidea</taxon>
        <taxon>Blattidae</taxon>
        <taxon>Blattinae</taxon>
        <taxon>Periplaneta</taxon>
    </lineage>
</organism>
<accession>A0ABQ8T893</accession>
<reference evidence="1 2" key="1">
    <citation type="journal article" date="2022" name="Allergy">
        <title>Genome assembly and annotation of Periplaneta americana reveal a comprehensive cockroach allergen profile.</title>
        <authorList>
            <person name="Wang L."/>
            <person name="Xiong Q."/>
            <person name="Saelim N."/>
            <person name="Wang L."/>
            <person name="Nong W."/>
            <person name="Wan A.T."/>
            <person name="Shi M."/>
            <person name="Liu X."/>
            <person name="Cao Q."/>
            <person name="Hui J.H.L."/>
            <person name="Sookrung N."/>
            <person name="Leung T.F."/>
            <person name="Tungtrongchitr A."/>
            <person name="Tsui S.K.W."/>
        </authorList>
    </citation>
    <scope>NUCLEOTIDE SEQUENCE [LARGE SCALE GENOMIC DNA]</scope>
    <source>
        <strain evidence="1">PWHHKU_190912</strain>
    </source>
</reference>
<protein>
    <submittedName>
        <fullName evidence="1">Uncharacterized protein</fullName>
    </submittedName>
</protein>
<proteinExistence type="predicted"/>
<gene>
    <name evidence="1" type="ORF">ANN_03897</name>
</gene>
<dbReference type="Proteomes" id="UP001148838">
    <property type="component" value="Unassembled WGS sequence"/>
</dbReference>
<evidence type="ECO:0000313" key="2">
    <source>
        <dbReference type="Proteomes" id="UP001148838"/>
    </source>
</evidence>
<evidence type="ECO:0000313" key="1">
    <source>
        <dbReference type="EMBL" id="KAJ4442311.1"/>
    </source>
</evidence>
<name>A0ABQ8T893_PERAM</name>
<dbReference type="EMBL" id="JAJSOF020000013">
    <property type="protein sequence ID" value="KAJ4442311.1"/>
    <property type="molecule type" value="Genomic_DNA"/>
</dbReference>